<accession>A0A553I9C6</accession>
<evidence type="ECO:0000313" key="2">
    <source>
        <dbReference type="EMBL" id="TRX96787.1"/>
    </source>
</evidence>
<feature type="region of interest" description="Disordered" evidence="1">
    <location>
        <begin position="174"/>
        <end position="198"/>
    </location>
</feature>
<feature type="compositionally biased region" description="Basic and acidic residues" evidence="1">
    <location>
        <begin position="95"/>
        <end position="107"/>
    </location>
</feature>
<comment type="caution">
    <text evidence="2">The sequence shown here is derived from an EMBL/GenBank/DDBJ whole genome shotgun (WGS) entry which is preliminary data.</text>
</comment>
<feature type="region of interest" description="Disordered" evidence="1">
    <location>
        <begin position="95"/>
        <end position="119"/>
    </location>
</feature>
<evidence type="ECO:0000313" key="3">
    <source>
        <dbReference type="Proteomes" id="UP000319160"/>
    </source>
</evidence>
<gene>
    <name evidence="2" type="ORF">FHL15_002093</name>
</gene>
<feature type="region of interest" description="Disordered" evidence="1">
    <location>
        <begin position="1"/>
        <end position="21"/>
    </location>
</feature>
<dbReference type="Proteomes" id="UP000319160">
    <property type="component" value="Unassembled WGS sequence"/>
</dbReference>
<sequence>MWAEDTDAQQTGSGSLQDRIDKHNNSSDVLYRLSQDLDKLQEELQAAYSIIQSVKTSQDRPIPSAIYAHSTADEELGLIFFGIFRIMGDIIRWSPKKENSKPRDRSQIRPVPSERYTTDSQGMFAKSGSALTSANATSPPTIHTFLGSICVIADVADSRRRQIMKLRKSPALEQVEAAPPSNDNIKSEPAWFRSETAL</sequence>
<proteinExistence type="predicted"/>
<organism evidence="2 3">
    <name type="scientific">Xylaria flabelliformis</name>
    <dbReference type="NCBI Taxonomy" id="2512241"/>
    <lineage>
        <taxon>Eukaryota</taxon>
        <taxon>Fungi</taxon>
        <taxon>Dikarya</taxon>
        <taxon>Ascomycota</taxon>
        <taxon>Pezizomycotina</taxon>
        <taxon>Sordariomycetes</taxon>
        <taxon>Xylariomycetidae</taxon>
        <taxon>Xylariales</taxon>
        <taxon>Xylariaceae</taxon>
        <taxon>Xylaria</taxon>
    </lineage>
</organism>
<dbReference type="AlphaFoldDB" id="A0A553I9C6"/>
<dbReference type="EMBL" id="VFLP01000008">
    <property type="protein sequence ID" value="TRX96787.1"/>
    <property type="molecule type" value="Genomic_DNA"/>
</dbReference>
<reference evidence="3" key="1">
    <citation type="submission" date="2019-06" db="EMBL/GenBank/DDBJ databases">
        <title>Draft genome sequence of the griseofulvin-producing fungus Xylaria cubensis strain G536.</title>
        <authorList>
            <person name="Mead M.E."/>
            <person name="Raja H.A."/>
            <person name="Steenwyk J.L."/>
            <person name="Knowles S.L."/>
            <person name="Oberlies N.H."/>
            <person name="Rokas A."/>
        </authorList>
    </citation>
    <scope>NUCLEOTIDE SEQUENCE [LARGE SCALE GENOMIC DNA]</scope>
    <source>
        <strain evidence="3">G536</strain>
    </source>
</reference>
<protein>
    <submittedName>
        <fullName evidence="2">Uncharacterized protein</fullName>
    </submittedName>
</protein>
<evidence type="ECO:0000256" key="1">
    <source>
        <dbReference type="SAM" id="MobiDB-lite"/>
    </source>
</evidence>
<name>A0A553I9C6_9PEZI</name>
<keyword evidence="3" id="KW-1185">Reference proteome</keyword>